<keyword evidence="10" id="KW-1133">Transmembrane helix</keyword>
<reference evidence="12 13" key="1">
    <citation type="submission" date="2019-02" db="EMBL/GenBank/DDBJ databases">
        <title>Pedobacter sp. RP-1-14 sp. nov., isolated from Arctic soil.</title>
        <authorList>
            <person name="Dahal R.H."/>
        </authorList>
    </citation>
    <scope>NUCLEOTIDE SEQUENCE [LARGE SCALE GENOMIC DNA]</scope>
    <source>
        <strain evidence="12 13">RP-1-14</strain>
    </source>
</reference>
<organism evidence="12 13">
    <name type="scientific">Pedobacter psychroterrae</name>
    <dbReference type="NCBI Taxonomy" id="2530453"/>
    <lineage>
        <taxon>Bacteria</taxon>
        <taxon>Pseudomonadati</taxon>
        <taxon>Bacteroidota</taxon>
        <taxon>Sphingobacteriia</taxon>
        <taxon>Sphingobacteriales</taxon>
        <taxon>Sphingobacteriaceae</taxon>
        <taxon>Pedobacter</taxon>
    </lineage>
</organism>
<dbReference type="InterPro" id="IPR036890">
    <property type="entry name" value="HATPase_C_sf"/>
</dbReference>
<evidence type="ECO:0000256" key="4">
    <source>
        <dbReference type="ARBA" id="ARBA00022679"/>
    </source>
</evidence>
<evidence type="ECO:0000256" key="9">
    <source>
        <dbReference type="SAM" id="Coils"/>
    </source>
</evidence>
<keyword evidence="5" id="KW-0547">Nucleotide-binding</keyword>
<name>A0A4R0NLJ7_9SPHI</name>
<sequence length="706" mass="79631">MPNNHKKFLLLTVSLLFITTVWSRTYSQQVNAIDQVLEAKTARAKTLVYSNAKLSSKVADSIIVLSKKYEKPLAEATAWNIKGIVMSFIGTPDSALYYFDKMERLSIKTGDKKTLAKAKQNKNLPLAKVGKYAEAFSTCLEALKLYEELDYKEAQAGCLGDMGNIMIRSNKPAEGIRYLKQALDIADQIKDESLKPNFYNSLAVAYTNTDQLEQAKQTYLKALPLAVKFKRVNNQVSINLNLGDNAWYMTKDPEAVMPYFLRAEKLAIEYGDEVKLSSIYLNTAIMLEKAGKTKEALAYGFKSRDLALKSGDMVNQENVYILLARLGKKAGDYKAAYEALDVKDSLSRIIYNKESTASMNELQTKYETEKKQNSILLLGKQNQIQTLQISKKNLLLGLSELELAKRMLQINNQQFSLREQEAALKEKQLEAKTKEQRIRLLDSENKLQKLQLLERNIIIGVTAGLFILVILIALLIYNRRKLRQEGKLQAERFRQQEQAASAVIHAEESERNRIAVELHDGLGQLFSAVKMNLSGISDHLQFKDEHSKDMFNKTLDMVDESCREVRVISHQMAPNVLLKSGLSAAIRDFISKIDARKLKINLETFGLQERLSQHTEAVLYRVVQESVNNVIKHSGATSLDIQLTKDEEGINAMIEDNGKGFNTQDNKFSAGMGMKNIRNRVDYLKGTVDFSSEPGRGTLVAIHIPL</sequence>
<dbReference type="CDD" id="cd16917">
    <property type="entry name" value="HATPase_UhpB-NarQ-NarX-like"/>
    <property type="match status" value="1"/>
</dbReference>
<accession>A0A4R0NLJ7</accession>
<keyword evidence="10" id="KW-0812">Transmembrane</keyword>
<evidence type="ECO:0000256" key="1">
    <source>
        <dbReference type="ARBA" id="ARBA00000085"/>
    </source>
</evidence>
<dbReference type="PROSITE" id="PS50109">
    <property type="entry name" value="HIS_KIN"/>
    <property type="match status" value="1"/>
</dbReference>
<dbReference type="GO" id="GO:0016020">
    <property type="term" value="C:membrane"/>
    <property type="evidence" value="ECO:0007669"/>
    <property type="project" value="InterPro"/>
</dbReference>
<dbReference type="EMBL" id="SJSL01000004">
    <property type="protein sequence ID" value="TCD00174.1"/>
    <property type="molecule type" value="Genomic_DNA"/>
</dbReference>
<keyword evidence="10" id="KW-0472">Membrane</keyword>
<dbReference type="SUPFAM" id="SSF55874">
    <property type="entry name" value="ATPase domain of HSP90 chaperone/DNA topoisomerase II/histidine kinase"/>
    <property type="match status" value="1"/>
</dbReference>
<dbReference type="Gene3D" id="3.30.565.10">
    <property type="entry name" value="Histidine kinase-like ATPase, C-terminal domain"/>
    <property type="match status" value="1"/>
</dbReference>
<dbReference type="InterPro" id="IPR011990">
    <property type="entry name" value="TPR-like_helical_dom_sf"/>
</dbReference>
<dbReference type="GO" id="GO:0046983">
    <property type="term" value="F:protein dimerization activity"/>
    <property type="evidence" value="ECO:0007669"/>
    <property type="project" value="InterPro"/>
</dbReference>
<evidence type="ECO:0000256" key="7">
    <source>
        <dbReference type="ARBA" id="ARBA00022840"/>
    </source>
</evidence>
<keyword evidence="7" id="KW-0067">ATP-binding</keyword>
<gene>
    <name evidence="12" type="ORF">EZ437_15785</name>
</gene>
<evidence type="ECO:0000313" key="12">
    <source>
        <dbReference type="EMBL" id="TCD00174.1"/>
    </source>
</evidence>
<evidence type="ECO:0000256" key="8">
    <source>
        <dbReference type="ARBA" id="ARBA00023012"/>
    </source>
</evidence>
<dbReference type="Gene3D" id="1.25.40.10">
    <property type="entry name" value="Tetratricopeptide repeat domain"/>
    <property type="match status" value="1"/>
</dbReference>
<dbReference type="EC" id="2.7.13.3" evidence="2"/>
<protein>
    <recommendedName>
        <fullName evidence="2">histidine kinase</fullName>
        <ecNumber evidence="2">2.7.13.3</ecNumber>
    </recommendedName>
</protein>
<proteinExistence type="predicted"/>
<feature type="coiled-coil region" evidence="9">
    <location>
        <begin position="410"/>
        <end position="444"/>
    </location>
</feature>
<feature type="domain" description="Histidine kinase" evidence="11">
    <location>
        <begin position="513"/>
        <end position="706"/>
    </location>
</feature>
<dbReference type="InterPro" id="IPR019734">
    <property type="entry name" value="TPR_rpt"/>
</dbReference>
<keyword evidence="4" id="KW-0808">Transferase</keyword>
<keyword evidence="8" id="KW-0902">Two-component regulatory system</keyword>
<dbReference type="Pfam" id="PF02518">
    <property type="entry name" value="HATPase_c"/>
    <property type="match status" value="1"/>
</dbReference>
<evidence type="ECO:0000256" key="6">
    <source>
        <dbReference type="ARBA" id="ARBA00022777"/>
    </source>
</evidence>
<dbReference type="SUPFAM" id="SSF48452">
    <property type="entry name" value="TPR-like"/>
    <property type="match status" value="2"/>
</dbReference>
<dbReference type="InterPro" id="IPR005467">
    <property type="entry name" value="His_kinase_dom"/>
</dbReference>
<dbReference type="InterPro" id="IPR003594">
    <property type="entry name" value="HATPase_dom"/>
</dbReference>
<evidence type="ECO:0000313" key="13">
    <source>
        <dbReference type="Proteomes" id="UP000293347"/>
    </source>
</evidence>
<comment type="caution">
    <text evidence="12">The sequence shown here is derived from an EMBL/GenBank/DDBJ whole genome shotgun (WGS) entry which is preliminary data.</text>
</comment>
<dbReference type="InterPro" id="IPR050482">
    <property type="entry name" value="Sensor_HK_TwoCompSys"/>
</dbReference>
<dbReference type="SMART" id="SM00028">
    <property type="entry name" value="TPR"/>
    <property type="match status" value="4"/>
</dbReference>
<keyword evidence="3" id="KW-0597">Phosphoprotein</keyword>
<dbReference type="Pfam" id="PF07730">
    <property type="entry name" value="HisKA_3"/>
    <property type="match status" value="1"/>
</dbReference>
<dbReference type="Gene3D" id="1.20.5.1930">
    <property type="match status" value="1"/>
</dbReference>
<dbReference type="GO" id="GO:0000155">
    <property type="term" value="F:phosphorelay sensor kinase activity"/>
    <property type="evidence" value="ECO:0007669"/>
    <property type="project" value="InterPro"/>
</dbReference>
<keyword evidence="6" id="KW-0418">Kinase</keyword>
<dbReference type="Proteomes" id="UP000293347">
    <property type="component" value="Unassembled WGS sequence"/>
</dbReference>
<keyword evidence="13" id="KW-1185">Reference proteome</keyword>
<dbReference type="GO" id="GO:0005524">
    <property type="term" value="F:ATP binding"/>
    <property type="evidence" value="ECO:0007669"/>
    <property type="project" value="UniProtKB-KW"/>
</dbReference>
<evidence type="ECO:0000256" key="3">
    <source>
        <dbReference type="ARBA" id="ARBA00022553"/>
    </source>
</evidence>
<dbReference type="PANTHER" id="PTHR24421">
    <property type="entry name" value="NITRATE/NITRITE SENSOR PROTEIN NARX-RELATED"/>
    <property type="match status" value="1"/>
</dbReference>
<feature type="transmembrane region" description="Helical" evidence="10">
    <location>
        <begin position="457"/>
        <end position="477"/>
    </location>
</feature>
<dbReference type="SMART" id="SM00387">
    <property type="entry name" value="HATPase_c"/>
    <property type="match status" value="1"/>
</dbReference>
<dbReference type="PANTHER" id="PTHR24421:SF10">
    <property type="entry name" value="NITRATE_NITRITE SENSOR PROTEIN NARQ"/>
    <property type="match status" value="1"/>
</dbReference>
<dbReference type="RefSeq" id="WP_131597029.1">
    <property type="nucleotide sequence ID" value="NZ_SJSL01000004.1"/>
</dbReference>
<evidence type="ECO:0000256" key="10">
    <source>
        <dbReference type="SAM" id="Phobius"/>
    </source>
</evidence>
<keyword evidence="9" id="KW-0175">Coiled coil</keyword>
<dbReference type="InterPro" id="IPR011712">
    <property type="entry name" value="Sig_transdc_His_kin_sub3_dim/P"/>
</dbReference>
<dbReference type="OrthoDB" id="9778366at2"/>
<evidence type="ECO:0000256" key="2">
    <source>
        <dbReference type="ARBA" id="ARBA00012438"/>
    </source>
</evidence>
<dbReference type="AlphaFoldDB" id="A0A4R0NLJ7"/>
<evidence type="ECO:0000256" key="5">
    <source>
        <dbReference type="ARBA" id="ARBA00022741"/>
    </source>
</evidence>
<comment type="catalytic activity">
    <reaction evidence="1">
        <text>ATP + protein L-histidine = ADP + protein N-phospho-L-histidine.</text>
        <dbReference type="EC" id="2.7.13.3"/>
    </reaction>
</comment>
<evidence type="ECO:0000259" key="11">
    <source>
        <dbReference type="PROSITE" id="PS50109"/>
    </source>
</evidence>